<evidence type="ECO:0000256" key="5">
    <source>
        <dbReference type="HAMAP-Rule" id="MF_00014"/>
    </source>
</evidence>
<evidence type="ECO:0000256" key="2">
    <source>
        <dbReference type="ARBA" id="ARBA00022517"/>
    </source>
</evidence>
<dbReference type="InterPro" id="IPR036976">
    <property type="entry name" value="RimM_N_sf"/>
</dbReference>
<comment type="function">
    <text evidence="5">An accessory protein needed during the final step in the assembly of 30S ribosomal subunit, possibly for assembly of the head region. Essential for efficient processing of 16S rRNA. May be needed both before and after RbfA during the maturation of 16S rRNA. It has affinity for free ribosomal 30S subunits but not for 70S ribosomes.</text>
</comment>
<evidence type="ECO:0000313" key="9">
    <source>
        <dbReference type="Proteomes" id="UP000319836"/>
    </source>
</evidence>
<dbReference type="Gene3D" id="2.30.30.240">
    <property type="entry name" value="PRC-barrel domain"/>
    <property type="match status" value="1"/>
</dbReference>
<dbReference type="SUPFAM" id="SSF50447">
    <property type="entry name" value="Translation proteins"/>
    <property type="match status" value="1"/>
</dbReference>
<evidence type="ECO:0000313" key="8">
    <source>
        <dbReference type="EMBL" id="TMQ73042.1"/>
    </source>
</evidence>
<dbReference type="InterPro" id="IPR009000">
    <property type="entry name" value="Transl_B-barrel_sf"/>
</dbReference>
<keyword evidence="3 5" id="KW-0698">rRNA processing</keyword>
<dbReference type="PANTHER" id="PTHR33692">
    <property type="entry name" value="RIBOSOME MATURATION FACTOR RIMM"/>
    <property type="match status" value="1"/>
</dbReference>
<comment type="domain">
    <text evidence="5">The PRC barrel domain binds ribosomal protein uS19.</text>
</comment>
<keyword evidence="4 5" id="KW-0143">Chaperone</keyword>
<keyword evidence="2 5" id="KW-0690">Ribosome biogenesis</keyword>
<dbReference type="HAMAP" id="MF_00014">
    <property type="entry name" value="Ribosome_mat_RimM"/>
    <property type="match status" value="1"/>
</dbReference>
<dbReference type="PANTHER" id="PTHR33692:SF1">
    <property type="entry name" value="RIBOSOME MATURATION FACTOR RIMM"/>
    <property type="match status" value="1"/>
</dbReference>
<organism evidence="8 9">
    <name type="scientific">Eiseniibacteriota bacterium</name>
    <dbReference type="NCBI Taxonomy" id="2212470"/>
    <lineage>
        <taxon>Bacteria</taxon>
        <taxon>Candidatus Eiseniibacteriota</taxon>
    </lineage>
</organism>
<dbReference type="GO" id="GO:0005840">
    <property type="term" value="C:ribosome"/>
    <property type="evidence" value="ECO:0007669"/>
    <property type="project" value="InterPro"/>
</dbReference>
<dbReference type="GO" id="GO:0005737">
    <property type="term" value="C:cytoplasm"/>
    <property type="evidence" value="ECO:0007669"/>
    <property type="project" value="UniProtKB-SubCell"/>
</dbReference>
<dbReference type="Proteomes" id="UP000319836">
    <property type="component" value="Unassembled WGS sequence"/>
</dbReference>
<dbReference type="Pfam" id="PF24986">
    <property type="entry name" value="PRC_RimM"/>
    <property type="match status" value="1"/>
</dbReference>
<evidence type="ECO:0000256" key="3">
    <source>
        <dbReference type="ARBA" id="ARBA00022552"/>
    </source>
</evidence>
<evidence type="ECO:0000256" key="1">
    <source>
        <dbReference type="ARBA" id="ARBA00022490"/>
    </source>
</evidence>
<feature type="domain" description="Ribosome maturation factor RimM PRC barrel" evidence="7">
    <location>
        <begin position="102"/>
        <end position="167"/>
    </location>
</feature>
<comment type="caution">
    <text evidence="8">The sequence shown here is derived from an EMBL/GenBank/DDBJ whole genome shotgun (WGS) entry which is preliminary data.</text>
</comment>
<gene>
    <name evidence="5 8" type="primary">rimM</name>
    <name evidence="8" type="ORF">E6K80_01095</name>
</gene>
<reference evidence="8 9" key="1">
    <citation type="journal article" date="2019" name="Nat. Microbiol.">
        <title>Mediterranean grassland soil C-N compound turnover is dependent on rainfall and depth, and is mediated by genomically divergent microorganisms.</title>
        <authorList>
            <person name="Diamond S."/>
            <person name="Andeer P.F."/>
            <person name="Li Z."/>
            <person name="Crits-Christoph A."/>
            <person name="Burstein D."/>
            <person name="Anantharaman K."/>
            <person name="Lane K.R."/>
            <person name="Thomas B.C."/>
            <person name="Pan C."/>
            <person name="Northen T.R."/>
            <person name="Banfield J.F."/>
        </authorList>
    </citation>
    <scope>NUCLEOTIDE SEQUENCE [LARGE SCALE GENOMIC DNA]</scope>
    <source>
        <strain evidence="8">WS_10</strain>
    </source>
</reference>
<protein>
    <recommendedName>
        <fullName evidence="5">Ribosome maturation factor RimM</fullName>
    </recommendedName>
</protein>
<evidence type="ECO:0000256" key="4">
    <source>
        <dbReference type="ARBA" id="ARBA00023186"/>
    </source>
</evidence>
<dbReference type="GO" id="GO:0006364">
    <property type="term" value="P:rRNA processing"/>
    <property type="evidence" value="ECO:0007669"/>
    <property type="project" value="UniProtKB-UniRule"/>
</dbReference>
<dbReference type="InterPro" id="IPR011033">
    <property type="entry name" value="PRC_barrel-like_sf"/>
</dbReference>
<dbReference type="Pfam" id="PF01782">
    <property type="entry name" value="RimM"/>
    <property type="match status" value="1"/>
</dbReference>
<accession>A0A538UAV8</accession>
<dbReference type="InterPro" id="IPR002676">
    <property type="entry name" value="RimM_N"/>
</dbReference>
<name>A0A538UAV8_UNCEI</name>
<dbReference type="NCBIfam" id="TIGR02273">
    <property type="entry name" value="16S_RimM"/>
    <property type="match status" value="1"/>
</dbReference>
<comment type="subcellular location">
    <subcellularLocation>
        <location evidence="5">Cytoplasm</location>
    </subcellularLocation>
</comment>
<dbReference type="GO" id="GO:0043022">
    <property type="term" value="F:ribosome binding"/>
    <property type="evidence" value="ECO:0007669"/>
    <property type="project" value="InterPro"/>
</dbReference>
<comment type="similarity">
    <text evidence="5">Belongs to the RimM family.</text>
</comment>
<evidence type="ECO:0000259" key="6">
    <source>
        <dbReference type="Pfam" id="PF01782"/>
    </source>
</evidence>
<dbReference type="EMBL" id="VBPA01000026">
    <property type="protein sequence ID" value="TMQ73042.1"/>
    <property type="molecule type" value="Genomic_DNA"/>
</dbReference>
<dbReference type="AlphaFoldDB" id="A0A538UAV8"/>
<evidence type="ECO:0000259" key="7">
    <source>
        <dbReference type="Pfam" id="PF24986"/>
    </source>
</evidence>
<proteinExistence type="inferred from homology"/>
<dbReference type="SUPFAM" id="SSF50346">
    <property type="entry name" value="PRC-barrel domain"/>
    <property type="match status" value="1"/>
</dbReference>
<comment type="subunit">
    <text evidence="5">Binds ribosomal protein uS19.</text>
</comment>
<keyword evidence="1 5" id="KW-0963">Cytoplasm</keyword>
<feature type="domain" description="RimM N-terminal" evidence="6">
    <location>
        <begin position="8"/>
        <end position="89"/>
    </location>
</feature>
<dbReference type="InterPro" id="IPR056792">
    <property type="entry name" value="PRC_RimM"/>
</dbReference>
<dbReference type="InterPro" id="IPR011961">
    <property type="entry name" value="RimM"/>
</dbReference>
<sequence>MTTESVRIGQLGRAHGVHGEIALDGVSLTPEELEQLRSFTWRKSGVAERALVLEAVRPMHGRLLVRFSGFTQRERVAELTLGELWVERSKLPPPGPGEAYTFQLVGLRVVDSAGRELGVLREIMRTGAHPIWVVRGERELLVPAAAPIVRNVDLEAGVITVDLPPGLEQL</sequence>
<dbReference type="GO" id="GO:0042274">
    <property type="term" value="P:ribosomal small subunit biogenesis"/>
    <property type="evidence" value="ECO:0007669"/>
    <property type="project" value="UniProtKB-UniRule"/>
</dbReference>
<dbReference type="Gene3D" id="2.40.30.60">
    <property type="entry name" value="RimM"/>
    <property type="match status" value="1"/>
</dbReference>